<accession>A0A0K2TJD7</accession>
<name>A0A0K2TJD7_LEPSM</name>
<organism evidence="1">
    <name type="scientific">Lepeophtheirus salmonis</name>
    <name type="common">Salmon louse</name>
    <name type="synonym">Caligus salmonis</name>
    <dbReference type="NCBI Taxonomy" id="72036"/>
    <lineage>
        <taxon>Eukaryota</taxon>
        <taxon>Metazoa</taxon>
        <taxon>Ecdysozoa</taxon>
        <taxon>Arthropoda</taxon>
        <taxon>Crustacea</taxon>
        <taxon>Multicrustacea</taxon>
        <taxon>Hexanauplia</taxon>
        <taxon>Copepoda</taxon>
        <taxon>Siphonostomatoida</taxon>
        <taxon>Caligidae</taxon>
        <taxon>Lepeophtheirus</taxon>
    </lineage>
</organism>
<protein>
    <submittedName>
        <fullName evidence="1">Uncharacterized protein</fullName>
    </submittedName>
</protein>
<sequence length="32" mass="3926">MKRFHFLTVISFRRFTLASPFFKKSSCFIHMN</sequence>
<proteinExistence type="predicted"/>
<dbReference type="AlphaFoldDB" id="A0A0K2TJD7"/>
<dbReference type="EMBL" id="HACA01008802">
    <property type="protein sequence ID" value="CDW26163.1"/>
    <property type="molecule type" value="Transcribed_RNA"/>
</dbReference>
<reference evidence="1" key="1">
    <citation type="submission" date="2014-05" db="EMBL/GenBank/DDBJ databases">
        <authorList>
            <person name="Chronopoulou M."/>
        </authorList>
    </citation>
    <scope>NUCLEOTIDE SEQUENCE</scope>
    <source>
        <tissue evidence="1">Whole organism</tissue>
    </source>
</reference>
<evidence type="ECO:0000313" key="1">
    <source>
        <dbReference type="EMBL" id="CDW26163.1"/>
    </source>
</evidence>